<dbReference type="PANTHER" id="PTHR30097">
    <property type="entry name" value="CATION EFFLUX SYSTEM PROTEIN CUSB"/>
    <property type="match status" value="1"/>
</dbReference>
<feature type="compositionally biased region" description="Basic and acidic residues" evidence="2">
    <location>
        <begin position="285"/>
        <end position="297"/>
    </location>
</feature>
<dbReference type="PANTHER" id="PTHR30097:SF4">
    <property type="entry name" value="SLR6042 PROTEIN"/>
    <property type="match status" value="1"/>
</dbReference>
<dbReference type="Gene3D" id="2.40.30.170">
    <property type="match status" value="1"/>
</dbReference>
<accession>A0A5C6E3X4</accession>
<sequence length="517" mass="57015">MQHKANNVGGTAIRWISCFLVIIAALATHSRWWPPLSKMIDKTLASQRTNDGPGDNGHDHGTAGHGAHPELGGSGQSITSLELSPQAMMNLGLTSEFLRPVELSTYRRSTTVPAVVVAKPGRSSIIVSSPLNGVVTHVHAVTGEAVMPGDLLFEVRLTYEDLVETQTSYLKTISELEVEDREISRLEQATQSGAISGKQLLERRYEKGKLEAYAKSQREALRMHGLSDRQVDSIGTEGKLLRELKIVAPDVDTHDHHEELRLSQISAIPVSFTQSMPPSILPELKSSDHDQSHDHTHNHSHGKNALVIDDLQVHKGQAIFAGEKLCSLSDYTQLFIEGKAFENDIAAITKAVERNWTVDAVLSGSSGKEYVRDLKLVFVSNSIDPESRTLSMFVELPNETVRDETNGDGQRFLSWKYRLGQRMELRVPVEEWDDQIVLPVDAVVKDGADWFVFQQNGKVFTRVPVHVRYRDQNAVVIANDGSVYPGDVVAFTAAHQMQMAIKNKSGGGADPHAGHTH</sequence>
<dbReference type="AlphaFoldDB" id="A0A5C6E3X4"/>
<dbReference type="GO" id="GO:0060003">
    <property type="term" value="P:copper ion export"/>
    <property type="evidence" value="ECO:0007669"/>
    <property type="project" value="TreeGrafter"/>
</dbReference>
<feature type="region of interest" description="Disordered" evidence="2">
    <location>
        <begin position="281"/>
        <end position="301"/>
    </location>
</feature>
<feature type="transmembrane region" description="Helical" evidence="3">
    <location>
        <begin position="12"/>
        <end position="33"/>
    </location>
</feature>
<feature type="region of interest" description="Disordered" evidence="2">
    <location>
        <begin position="46"/>
        <end position="78"/>
    </location>
</feature>
<evidence type="ECO:0000256" key="1">
    <source>
        <dbReference type="ARBA" id="ARBA00022448"/>
    </source>
</evidence>
<dbReference type="Proteomes" id="UP000318288">
    <property type="component" value="Unassembled WGS sequence"/>
</dbReference>
<dbReference type="Gene3D" id="1.10.287.470">
    <property type="entry name" value="Helix hairpin bin"/>
    <property type="match status" value="1"/>
</dbReference>
<keyword evidence="3" id="KW-0472">Membrane</keyword>
<gene>
    <name evidence="4" type="ORF">Poly51_63100</name>
</gene>
<keyword evidence="1" id="KW-0813">Transport</keyword>
<keyword evidence="3" id="KW-1133">Transmembrane helix</keyword>
<dbReference type="Gene3D" id="2.40.420.20">
    <property type="match status" value="1"/>
</dbReference>
<dbReference type="EMBL" id="SJPW01000019">
    <property type="protein sequence ID" value="TWU43588.1"/>
    <property type="molecule type" value="Genomic_DNA"/>
</dbReference>
<dbReference type="RefSeq" id="WP_146462613.1">
    <property type="nucleotide sequence ID" value="NZ_SJPW01000019.1"/>
</dbReference>
<evidence type="ECO:0000256" key="3">
    <source>
        <dbReference type="SAM" id="Phobius"/>
    </source>
</evidence>
<organism evidence="4 5">
    <name type="scientific">Rubripirellula tenax</name>
    <dbReference type="NCBI Taxonomy" id="2528015"/>
    <lineage>
        <taxon>Bacteria</taxon>
        <taxon>Pseudomonadati</taxon>
        <taxon>Planctomycetota</taxon>
        <taxon>Planctomycetia</taxon>
        <taxon>Pirellulales</taxon>
        <taxon>Pirellulaceae</taxon>
        <taxon>Rubripirellula</taxon>
    </lineage>
</organism>
<dbReference type="GO" id="GO:0030313">
    <property type="term" value="C:cell envelope"/>
    <property type="evidence" value="ECO:0007669"/>
    <property type="project" value="TreeGrafter"/>
</dbReference>
<comment type="caution">
    <text evidence="4">The sequence shown here is derived from an EMBL/GenBank/DDBJ whole genome shotgun (WGS) entry which is preliminary data.</text>
</comment>
<evidence type="ECO:0000313" key="4">
    <source>
        <dbReference type="EMBL" id="TWU43588.1"/>
    </source>
</evidence>
<evidence type="ECO:0000256" key="2">
    <source>
        <dbReference type="SAM" id="MobiDB-lite"/>
    </source>
</evidence>
<dbReference type="OrthoDB" id="235102at2"/>
<keyword evidence="5" id="KW-1185">Reference proteome</keyword>
<keyword evidence="3" id="KW-0812">Transmembrane</keyword>
<name>A0A5C6E3X4_9BACT</name>
<proteinExistence type="predicted"/>
<dbReference type="Gene3D" id="2.40.50.100">
    <property type="match status" value="1"/>
</dbReference>
<dbReference type="InterPro" id="IPR051909">
    <property type="entry name" value="MFP_Cation_Efflux"/>
</dbReference>
<dbReference type="GO" id="GO:0015679">
    <property type="term" value="P:plasma membrane copper ion transport"/>
    <property type="evidence" value="ECO:0007669"/>
    <property type="project" value="TreeGrafter"/>
</dbReference>
<evidence type="ECO:0000313" key="5">
    <source>
        <dbReference type="Proteomes" id="UP000318288"/>
    </source>
</evidence>
<protein>
    <submittedName>
        <fullName evidence="4">Uncharacterized protein</fullName>
    </submittedName>
</protein>
<reference evidence="4 5" key="1">
    <citation type="submission" date="2019-02" db="EMBL/GenBank/DDBJ databases">
        <title>Deep-cultivation of Planctomycetes and their phenomic and genomic characterization uncovers novel biology.</title>
        <authorList>
            <person name="Wiegand S."/>
            <person name="Jogler M."/>
            <person name="Boedeker C."/>
            <person name="Pinto D."/>
            <person name="Vollmers J."/>
            <person name="Rivas-Marin E."/>
            <person name="Kohn T."/>
            <person name="Peeters S.H."/>
            <person name="Heuer A."/>
            <person name="Rast P."/>
            <person name="Oberbeckmann S."/>
            <person name="Bunk B."/>
            <person name="Jeske O."/>
            <person name="Meyerdierks A."/>
            <person name="Storesund J.E."/>
            <person name="Kallscheuer N."/>
            <person name="Luecker S."/>
            <person name="Lage O.M."/>
            <person name="Pohl T."/>
            <person name="Merkel B.J."/>
            <person name="Hornburger P."/>
            <person name="Mueller R.-W."/>
            <person name="Bruemmer F."/>
            <person name="Labrenz M."/>
            <person name="Spormann A.M."/>
            <person name="Op Den Camp H."/>
            <person name="Overmann J."/>
            <person name="Amann R."/>
            <person name="Jetten M.S.M."/>
            <person name="Mascher T."/>
            <person name="Medema M.H."/>
            <person name="Devos D.P."/>
            <person name="Kaster A.-K."/>
            <person name="Ovreas L."/>
            <person name="Rohde M."/>
            <person name="Galperin M.Y."/>
            <person name="Jogler C."/>
        </authorList>
    </citation>
    <scope>NUCLEOTIDE SEQUENCE [LARGE SCALE GENOMIC DNA]</scope>
    <source>
        <strain evidence="4 5">Poly51</strain>
    </source>
</reference>